<protein>
    <submittedName>
        <fullName evidence="1">Uncharacterized protein</fullName>
    </submittedName>
</protein>
<organism evidence="1 2">
    <name type="scientific">Podospora didyma</name>
    <dbReference type="NCBI Taxonomy" id="330526"/>
    <lineage>
        <taxon>Eukaryota</taxon>
        <taxon>Fungi</taxon>
        <taxon>Dikarya</taxon>
        <taxon>Ascomycota</taxon>
        <taxon>Pezizomycotina</taxon>
        <taxon>Sordariomycetes</taxon>
        <taxon>Sordariomycetidae</taxon>
        <taxon>Sordariales</taxon>
        <taxon>Podosporaceae</taxon>
        <taxon>Podospora</taxon>
    </lineage>
</organism>
<reference evidence="1" key="2">
    <citation type="submission" date="2023-06" db="EMBL/GenBank/DDBJ databases">
        <authorList>
            <consortium name="Lawrence Berkeley National Laboratory"/>
            <person name="Haridas S."/>
            <person name="Hensen N."/>
            <person name="Bonometti L."/>
            <person name="Westerberg I."/>
            <person name="Brannstrom I.O."/>
            <person name="Guillou S."/>
            <person name="Cros-Aarteil S."/>
            <person name="Calhoun S."/>
            <person name="Kuo A."/>
            <person name="Mondo S."/>
            <person name="Pangilinan J."/>
            <person name="Riley R."/>
            <person name="LaButti K."/>
            <person name="Andreopoulos B."/>
            <person name="Lipzen A."/>
            <person name="Chen C."/>
            <person name="Yanf M."/>
            <person name="Daum C."/>
            <person name="Ng V."/>
            <person name="Clum A."/>
            <person name="Steindorff A."/>
            <person name="Ohm R."/>
            <person name="Martin F."/>
            <person name="Silar P."/>
            <person name="Natvig D."/>
            <person name="Lalanne C."/>
            <person name="Gautier V."/>
            <person name="Ament-velasquez S.L."/>
            <person name="Kruys A."/>
            <person name="Hutchinson M.I."/>
            <person name="Powell A.J."/>
            <person name="Barry K."/>
            <person name="Miller A.N."/>
            <person name="Grigoriev I.V."/>
            <person name="Debuchy R."/>
            <person name="Gladieux P."/>
            <person name="Thoren M.H."/>
            <person name="Johannesson H."/>
        </authorList>
    </citation>
    <scope>NUCLEOTIDE SEQUENCE</scope>
    <source>
        <strain evidence="1">CBS 232.78</strain>
    </source>
</reference>
<name>A0AAE0NY91_9PEZI</name>
<sequence length="169" mass="18320">MPAPAFPTRIPARCVRVCTLTTFYFAQSFSQMNDQILVHRERRVAHHPRAVVQAHRSHQTQGQRTSVWIALLVLQAQRHWRRQLSSSPSADRPPSQDEEARGLVLDQDFFSAAPRAARGARKGSMKDQGQGKEEGYGLASQVMGASTSAVAAEVVAAAGTLGAPSFGGL</sequence>
<gene>
    <name evidence="1" type="ORF">B0H63DRAFT_464619</name>
</gene>
<dbReference type="Proteomes" id="UP001285441">
    <property type="component" value="Unassembled WGS sequence"/>
</dbReference>
<proteinExistence type="predicted"/>
<accession>A0AAE0NY91</accession>
<comment type="caution">
    <text evidence="1">The sequence shown here is derived from an EMBL/GenBank/DDBJ whole genome shotgun (WGS) entry which is preliminary data.</text>
</comment>
<keyword evidence="2" id="KW-1185">Reference proteome</keyword>
<dbReference type="AlphaFoldDB" id="A0AAE0NY91"/>
<evidence type="ECO:0000313" key="2">
    <source>
        <dbReference type="Proteomes" id="UP001285441"/>
    </source>
</evidence>
<evidence type="ECO:0000313" key="1">
    <source>
        <dbReference type="EMBL" id="KAK3389982.1"/>
    </source>
</evidence>
<dbReference type="EMBL" id="JAULSW010000002">
    <property type="protein sequence ID" value="KAK3389982.1"/>
    <property type="molecule type" value="Genomic_DNA"/>
</dbReference>
<reference evidence="1" key="1">
    <citation type="journal article" date="2023" name="Mol. Phylogenet. Evol.">
        <title>Genome-scale phylogeny and comparative genomics of the fungal order Sordariales.</title>
        <authorList>
            <person name="Hensen N."/>
            <person name="Bonometti L."/>
            <person name="Westerberg I."/>
            <person name="Brannstrom I.O."/>
            <person name="Guillou S."/>
            <person name="Cros-Aarteil S."/>
            <person name="Calhoun S."/>
            <person name="Haridas S."/>
            <person name="Kuo A."/>
            <person name="Mondo S."/>
            <person name="Pangilinan J."/>
            <person name="Riley R."/>
            <person name="LaButti K."/>
            <person name="Andreopoulos B."/>
            <person name="Lipzen A."/>
            <person name="Chen C."/>
            <person name="Yan M."/>
            <person name="Daum C."/>
            <person name="Ng V."/>
            <person name="Clum A."/>
            <person name="Steindorff A."/>
            <person name="Ohm R.A."/>
            <person name="Martin F."/>
            <person name="Silar P."/>
            <person name="Natvig D.O."/>
            <person name="Lalanne C."/>
            <person name="Gautier V."/>
            <person name="Ament-Velasquez S.L."/>
            <person name="Kruys A."/>
            <person name="Hutchinson M.I."/>
            <person name="Powell A.J."/>
            <person name="Barry K."/>
            <person name="Miller A.N."/>
            <person name="Grigoriev I.V."/>
            <person name="Debuchy R."/>
            <person name="Gladieux P."/>
            <person name="Hiltunen Thoren M."/>
            <person name="Johannesson H."/>
        </authorList>
    </citation>
    <scope>NUCLEOTIDE SEQUENCE</scope>
    <source>
        <strain evidence="1">CBS 232.78</strain>
    </source>
</reference>